<dbReference type="PANTHER" id="PTHR33096:SF1">
    <property type="entry name" value="CXC1-LIKE CYSTEINE CLUSTER ASSOCIATED WITH KDZ TRANSPOSASES DOMAIN-CONTAINING PROTEIN"/>
    <property type="match status" value="1"/>
</dbReference>
<evidence type="ECO:0008006" key="3">
    <source>
        <dbReference type="Google" id="ProtNLM"/>
    </source>
</evidence>
<dbReference type="PANTHER" id="PTHR33096">
    <property type="entry name" value="CXC2 DOMAIN-CONTAINING PROTEIN"/>
    <property type="match status" value="1"/>
</dbReference>
<sequence>KEMWAIFDKTGIFASACRHGFILWLMDMVRSGELAKYPLAIVSKSLDVFGKRVLMGYDIGCEFEGTIRCSSLGWKWKEANCRCCVNAFHGYTHCYPCQMHNHPNVIEGAGIEDLETLERIFSASKNLASVTQHASAYHRHVLIDTYFKQWDEEKY</sequence>
<dbReference type="EMBL" id="KB467943">
    <property type="protein sequence ID" value="PCH38803.1"/>
    <property type="molecule type" value="Genomic_DNA"/>
</dbReference>
<feature type="non-terminal residue" evidence="1">
    <location>
        <position position="1"/>
    </location>
</feature>
<organism evidence="1 2">
    <name type="scientific">Wolfiporia cocos (strain MD-104)</name>
    <name type="common">Brown rot fungus</name>
    <dbReference type="NCBI Taxonomy" id="742152"/>
    <lineage>
        <taxon>Eukaryota</taxon>
        <taxon>Fungi</taxon>
        <taxon>Dikarya</taxon>
        <taxon>Basidiomycota</taxon>
        <taxon>Agaricomycotina</taxon>
        <taxon>Agaricomycetes</taxon>
        <taxon>Polyporales</taxon>
        <taxon>Phaeolaceae</taxon>
        <taxon>Wolfiporia</taxon>
    </lineage>
</organism>
<keyword evidence="2" id="KW-1185">Reference proteome</keyword>
<dbReference type="Proteomes" id="UP000218811">
    <property type="component" value="Unassembled WGS sequence"/>
</dbReference>
<dbReference type="STRING" id="742152.A0A2H3JG36"/>
<evidence type="ECO:0000313" key="2">
    <source>
        <dbReference type="Proteomes" id="UP000218811"/>
    </source>
</evidence>
<evidence type="ECO:0000313" key="1">
    <source>
        <dbReference type="EMBL" id="PCH38803.1"/>
    </source>
</evidence>
<accession>A0A2H3JG36</accession>
<dbReference type="AlphaFoldDB" id="A0A2H3JG36"/>
<dbReference type="Pfam" id="PF18758">
    <property type="entry name" value="KDZ"/>
    <property type="match status" value="1"/>
</dbReference>
<reference evidence="1 2" key="1">
    <citation type="journal article" date="2012" name="Science">
        <title>The Paleozoic origin of enzymatic lignin decomposition reconstructed from 31 fungal genomes.</title>
        <authorList>
            <person name="Floudas D."/>
            <person name="Binder M."/>
            <person name="Riley R."/>
            <person name="Barry K."/>
            <person name="Blanchette R.A."/>
            <person name="Henrissat B."/>
            <person name="Martinez A.T."/>
            <person name="Otillar R."/>
            <person name="Spatafora J.W."/>
            <person name="Yadav J.S."/>
            <person name="Aerts A."/>
            <person name="Benoit I."/>
            <person name="Boyd A."/>
            <person name="Carlson A."/>
            <person name="Copeland A."/>
            <person name="Coutinho P.M."/>
            <person name="de Vries R.P."/>
            <person name="Ferreira P."/>
            <person name="Findley K."/>
            <person name="Foster B."/>
            <person name="Gaskell J."/>
            <person name="Glotzer D."/>
            <person name="Gorecki P."/>
            <person name="Heitman J."/>
            <person name="Hesse C."/>
            <person name="Hori C."/>
            <person name="Igarashi K."/>
            <person name="Jurgens J.A."/>
            <person name="Kallen N."/>
            <person name="Kersten P."/>
            <person name="Kohler A."/>
            <person name="Kuees U."/>
            <person name="Kumar T.K.A."/>
            <person name="Kuo A."/>
            <person name="LaButti K."/>
            <person name="Larrondo L.F."/>
            <person name="Lindquist E."/>
            <person name="Ling A."/>
            <person name="Lombard V."/>
            <person name="Lucas S."/>
            <person name="Lundell T."/>
            <person name="Martin R."/>
            <person name="McLaughlin D.J."/>
            <person name="Morgenstern I."/>
            <person name="Morin E."/>
            <person name="Murat C."/>
            <person name="Nagy L.G."/>
            <person name="Nolan M."/>
            <person name="Ohm R.A."/>
            <person name="Patyshakuliyeva A."/>
            <person name="Rokas A."/>
            <person name="Ruiz-Duenas F.J."/>
            <person name="Sabat G."/>
            <person name="Salamov A."/>
            <person name="Samejima M."/>
            <person name="Schmutz J."/>
            <person name="Slot J.C."/>
            <person name="St John F."/>
            <person name="Stenlid J."/>
            <person name="Sun H."/>
            <person name="Sun S."/>
            <person name="Syed K."/>
            <person name="Tsang A."/>
            <person name="Wiebenga A."/>
            <person name="Young D."/>
            <person name="Pisabarro A."/>
            <person name="Eastwood D.C."/>
            <person name="Martin F."/>
            <person name="Cullen D."/>
            <person name="Grigoriev I.V."/>
            <person name="Hibbett D.S."/>
        </authorList>
    </citation>
    <scope>NUCLEOTIDE SEQUENCE [LARGE SCALE GENOMIC DNA]</scope>
    <source>
        <strain evidence="1 2">MD-104</strain>
    </source>
</reference>
<gene>
    <name evidence="1" type="ORF">WOLCODRAFT_49075</name>
</gene>
<proteinExistence type="predicted"/>
<protein>
    <recommendedName>
        <fullName evidence="3">CxC2-like cysteine cluster KDZ transposase-associated domain-containing protein</fullName>
    </recommendedName>
</protein>
<dbReference type="OMA" id="FWHASEY"/>
<dbReference type="InterPro" id="IPR040521">
    <property type="entry name" value="KDZ"/>
</dbReference>
<dbReference type="OrthoDB" id="2505969at2759"/>
<name>A0A2H3JG36_WOLCO</name>
<feature type="non-terminal residue" evidence="1">
    <location>
        <position position="155"/>
    </location>
</feature>